<dbReference type="PANTHER" id="PTHR48081">
    <property type="entry name" value="AB HYDROLASE SUPERFAMILY PROTEIN C4A8.06C"/>
    <property type="match status" value="1"/>
</dbReference>
<evidence type="ECO:0000259" key="3">
    <source>
        <dbReference type="Pfam" id="PF07859"/>
    </source>
</evidence>
<evidence type="ECO:0000256" key="2">
    <source>
        <dbReference type="SAM" id="MobiDB-lite"/>
    </source>
</evidence>
<organism evidence="4 5">
    <name type="scientific">Neoarthrinium moseri</name>
    <dbReference type="NCBI Taxonomy" id="1658444"/>
    <lineage>
        <taxon>Eukaryota</taxon>
        <taxon>Fungi</taxon>
        <taxon>Dikarya</taxon>
        <taxon>Ascomycota</taxon>
        <taxon>Pezizomycotina</taxon>
        <taxon>Sordariomycetes</taxon>
        <taxon>Xylariomycetidae</taxon>
        <taxon>Amphisphaeriales</taxon>
        <taxon>Apiosporaceae</taxon>
        <taxon>Neoarthrinium</taxon>
    </lineage>
</organism>
<reference evidence="4" key="1">
    <citation type="submission" date="2021-03" db="EMBL/GenBank/DDBJ databases">
        <title>Revisited historic fungal species revealed as producer of novel bioactive compounds through whole genome sequencing and comparative genomics.</title>
        <authorList>
            <person name="Vignolle G.A."/>
            <person name="Hochenegger N."/>
            <person name="Mach R.L."/>
            <person name="Mach-Aigner A.R."/>
            <person name="Javad Rahimi M."/>
            <person name="Salim K.A."/>
            <person name="Chan C.M."/>
            <person name="Lim L.B.L."/>
            <person name="Cai F."/>
            <person name="Druzhinina I.S."/>
            <person name="U'Ren J.M."/>
            <person name="Derntl C."/>
        </authorList>
    </citation>
    <scope>NUCLEOTIDE SEQUENCE</scope>
    <source>
        <strain evidence="4">TUCIM 5799</strain>
    </source>
</reference>
<comment type="caution">
    <text evidence="4">The sequence shown here is derived from an EMBL/GenBank/DDBJ whole genome shotgun (WGS) entry which is preliminary data.</text>
</comment>
<keyword evidence="1" id="KW-0378">Hydrolase</keyword>
<dbReference type="InterPro" id="IPR013094">
    <property type="entry name" value="AB_hydrolase_3"/>
</dbReference>
<dbReference type="InterPro" id="IPR050300">
    <property type="entry name" value="GDXG_lipolytic_enzyme"/>
</dbReference>
<evidence type="ECO:0000256" key="1">
    <source>
        <dbReference type="ARBA" id="ARBA00022801"/>
    </source>
</evidence>
<proteinExistence type="predicted"/>
<evidence type="ECO:0000313" key="4">
    <source>
        <dbReference type="EMBL" id="KAI1861628.1"/>
    </source>
</evidence>
<keyword evidence="5" id="KW-1185">Reference proteome</keyword>
<feature type="domain" description="Alpha/beta hydrolase fold-3" evidence="3">
    <location>
        <begin position="111"/>
        <end position="343"/>
    </location>
</feature>
<dbReference type="Proteomes" id="UP000829685">
    <property type="component" value="Unassembled WGS sequence"/>
</dbReference>
<dbReference type="AlphaFoldDB" id="A0A9Q0ALK1"/>
<dbReference type="Pfam" id="PF07859">
    <property type="entry name" value="Abhydrolase_3"/>
    <property type="match status" value="1"/>
</dbReference>
<dbReference type="Gene3D" id="3.40.50.1820">
    <property type="entry name" value="alpha/beta hydrolase"/>
    <property type="match status" value="1"/>
</dbReference>
<dbReference type="InterPro" id="IPR029058">
    <property type="entry name" value="AB_hydrolase_fold"/>
</dbReference>
<protein>
    <recommendedName>
        <fullName evidence="3">Alpha/beta hydrolase fold-3 domain-containing protein</fullName>
    </recommendedName>
</protein>
<dbReference type="GO" id="GO:0016787">
    <property type="term" value="F:hydrolase activity"/>
    <property type="evidence" value="ECO:0007669"/>
    <property type="project" value="UniProtKB-KW"/>
</dbReference>
<dbReference type="SUPFAM" id="SSF53474">
    <property type="entry name" value="alpha/beta-Hydrolases"/>
    <property type="match status" value="1"/>
</dbReference>
<evidence type="ECO:0000313" key="5">
    <source>
        <dbReference type="Proteomes" id="UP000829685"/>
    </source>
</evidence>
<accession>A0A9Q0ALK1</accession>
<gene>
    <name evidence="4" type="ORF">JX265_009595</name>
</gene>
<sequence length="370" mass="40495">MAPRTREELLSYGIPDPALLAELERNPVRDPQPSDPYYGRDDHAAKRAHRATTLREKHHLRYLPGPIPEQVHEEDRRIPVRDGAEITVRIYRPTAPLPAPTDEGAAGRPLIVMYHEGGWSMGDLTDEEVNCRLFSRDLGAVCVNVEYRLAPEHPFPTWINDSWDALQWAAANAASLGADPGGAGFVVGGGSAGGNIAAVLAHVARDSGLSPGLTGQYLCVPAITCLLDPGLVPAAYRAEYLSHPAVTPARDPVLKLGGDGDDPAAGRRMLRRLGADPHSPLMVPLHYGRQGERGHRGVPPAYFQVCGLDPLRDEALIYERVLREEAGVRTKVDLYPGLGHYFWTNYPGLEASKKFVEDTVVGVRWLLQQK</sequence>
<name>A0A9Q0ALK1_9PEZI</name>
<feature type="region of interest" description="Disordered" evidence="2">
    <location>
        <begin position="21"/>
        <end position="46"/>
    </location>
</feature>
<dbReference type="PANTHER" id="PTHR48081:SF8">
    <property type="entry name" value="ALPHA_BETA HYDROLASE FOLD-3 DOMAIN-CONTAINING PROTEIN-RELATED"/>
    <property type="match status" value="1"/>
</dbReference>
<dbReference type="EMBL" id="JAFIMR010000029">
    <property type="protein sequence ID" value="KAI1861628.1"/>
    <property type="molecule type" value="Genomic_DNA"/>
</dbReference>